<dbReference type="OrthoDB" id="239582at2759"/>
<name>A0A061IV40_TRYRA</name>
<organism evidence="1 2">
    <name type="scientific">Trypanosoma rangeli SC58</name>
    <dbReference type="NCBI Taxonomy" id="429131"/>
    <lineage>
        <taxon>Eukaryota</taxon>
        <taxon>Discoba</taxon>
        <taxon>Euglenozoa</taxon>
        <taxon>Kinetoplastea</taxon>
        <taxon>Metakinetoplastina</taxon>
        <taxon>Trypanosomatida</taxon>
        <taxon>Trypanosomatidae</taxon>
        <taxon>Trypanosoma</taxon>
        <taxon>Herpetosoma</taxon>
    </lineage>
</organism>
<reference evidence="1 2" key="1">
    <citation type="submission" date="2013-07" db="EMBL/GenBank/DDBJ databases">
        <authorList>
            <person name="Stoco P.H."/>
            <person name="Wagner G."/>
            <person name="Gerber A."/>
            <person name="Zaha A."/>
            <person name="Thompson C."/>
            <person name="Bartholomeu D.C."/>
            <person name="Luckemeyer D.D."/>
            <person name="Bahia D."/>
            <person name="Loreto E."/>
            <person name="Prestes E.B."/>
            <person name="Lima F.M."/>
            <person name="Rodrigues-Luiz G."/>
            <person name="Vallejo G.A."/>
            <person name="Filho J.F."/>
            <person name="Monteiro K.M."/>
            <person name="Tyler K.M."/>
            <person name="de Almeida L.G."/>
            <person name="Ortiz M.F."/>
            <person name="Siervo M.A."/>
            <person name="de Moraes M.H."/>
            <person name="Cunha O.L."/>
            <person name="Mendonca-Neto R."/>
            <person name="Silva R."/>
            <person name="Teixeira S.M."/>
            <person name="Murta S.M."/>
            <person name="Sincero T.C."/>
            <person name="Mendes T.A."/>
            <person name="Urmenyi T.P."/>
            <person name="Silva V.G."/>
            <person name="da Rocha W.D."/>
            <person name="Andersson B."/>
            <person name="Romanha A.J."/>
            <person name="Steindel M."/>
            <person name="de Vasconcelos A.T."/>
            <person name="Grisard E.C."/>
        </authorList>
    </citation>
    <scope>NUCLEOTIDE SEQUENCE [LARGE SCALE GENOMIC DNA]</scope>
    <source>
        <strain evidence="1 2">SC58</strain>
    </source>
</reference>
<evidence type="ECO:0000313" key="2">
    <source>
        <dbReference type="Proteomes" id="UP000031737"/>
    </source>
</evidence>
<comment type="caution">
    <text evidence="1">The sequence shown here is derived from an EMBL/GenBank/DDBJ whole genome shotgun (WGS) entry which is preliminary data.</text>
</comment>
<evidence type="ECO:0000313" key="1">
    <source>
        <dbReference type="EMBL" id="ESL06998.1"/>
    </source>
</evidence>
<sequence>MGKRREAVALETTPNLAFIKKGYLNMLIHTSKEGERTTVPVNSMAFLEDPRVVRSRSMDQVNFHRDCVFKVTLEFVEPMMCLEETAVRESTDWVLCSCGGHTAFYSPVEQRLVLQQCAVCLQSNVPELVDPFVLVLYLEGDHWLVERVLR</sequence>
<keyword evidence="2" id="KW-1185">Reference proteome</keyword>
<dbReference type="VEuPathDB" id="TriTrypDB:TRSC58_05320"/>
<accession>A0A061IV40</accession>
<gene>
    <name evidence="1" type="ORF">TRSC58_05320</name>
</gene>
<dbReference type="EMBL" id="AUPL01005320">
    <property type="protein sequence ID" value="ESL06998.1"/>
    <property type="molecule type" value="Genomic_DNA"/>
</dbReference>
<dbReference type="AlphaFoldDB" id="A0A061IV40"/>
<proteinExistence type="predicted"/>
<protein>
    <submittedName>
        <fullName evidence="1">Uncharacterized protein</fullName>
    </submittedName>
</protein>
<dbReference type="Proteomes" id="UP000031737">
    <property type="component" value="Unassembled WGS sequence"/>
</dbReference>